<dbReference type="AlphaFoldDB" id="A0ABD1ZN97"/>
<evidence type="ECO:0000259" key="6">
    <source>
        <dbReference type="PROSITE" id="PS51914"/>
    </source>
</evidence>
<keyword evidence="4" id="KW-0472">Membrane</keyword>
<feature type="region of interest" description="Disordered" evidence="3">
    <location>
        <begin position="383"/>
        <end position="407"/>
    </location>
</feature>
<evidence type="ECO:0000313" key="7">
    <source>
        <dbReference type="EMBL" id="KAL2652810.1"/>
    </source>
</evidence>
<organism evidence="7 8">
    <name type="scientific">Riccia fluitans</name>
    <dbReference type="NCBI Taxonomy" id="41844"/>
    <lineage>
        <taxon>Eukaryota</taxon>
        <taxon>Viridiplantae</taxon>
        <taxon>Streptophyta</taxon>
        <taxon>Embryophyta</taxon>
        <taxon>Marchantiophyta</taxon>
        <taxon>Marchantiopsida</taxon>
        <taxon>Marchantiidae</taxon>
        <taxon>Marchantiales</taxon>
        <taxon>Ricciaceae</taxon>
        <taxon>Riccia</taxon>
    </lineage>
</organism>
<dbReference type="EMBL" id="JBHFFA010000001">
    <property type="protein sequence ID" value="KAL2652810.1"/>
    <property type="molecule type" value="Genomic_DNA"/>
</dbReference>
<comment type="caution">
    <text evidence="7">The sequence shown here is derived from an EMBL/GenBank/DDBJ whole genome shotgun (WGS) entry which is preliminary data.</text>
</comment>
<keyword evidence="8" id="KW-1185">Reference proteome</keyword>
<name>A0ABD1ZN97_9MARC</name>
<evidence type="ECO:0000256" key="1">
    <source>
        <dbReference type="ARBA" id="ARBA00022729"/>
    </source>
</evidence>
<evidence type="ECO:0000256" key="2">
    <source>
        <dbReference type="ARBA" id="ARBA00023157"/>
    </source>
</evidence>
<evidence type="ECO:0000256" key="5">
    <source>
        <dbReference type="SAM" id="SignalP"/>
    </source>
</evidence>
<accession>A0ABD1ZN97</accession>
<sequence length="407" mass="43730">MVLVAFPDLHTLGMLILVCPCAVRSALVPLSNCYCVAADTHLYDLSDFYGKQFDYEQGTTTYVLRLCKDFQERSQSGYVSFGKYQLGPVLSSTPATANFIQEYRQGDLNGCEDYGTQFNGRLTKVAVICGSCPGKGQCKDPTGCICSVDLEATTKSCLASVVLAIACPEPGPQVVEGFAVGFSPRGREVVDNGFTQWGYENTEHSDYSFETLQSKIFLYFSAPTLIAKNVGKPTYSAYPSKGLAVKLSGTAALGTAPTVMSPSVLEVDWFCETQNSYVLTISVPVLGYDPVEFSLLKQCARKQTKEQSGSSGWATFGILSCIFIVITTVACCGGILYRTRVERKRGLEALPGIGLLAGCLDMFSTYGGDGYGRADETTTIIEEHHPLRGGASSSTRAGPVDGKYGAV</sequence>
<feature type="chain" id="PRO_5044820026" description="MRH domain-containing protein" evidence="5">
    <location>
        <begin position="26"/>
        <end position="407"/>
    </location>
</feature>
<keyword evidence="4" id="KW-1133">Transmembrane helix</keyword>
<keyword evidence="1 5" id="KW-0732">Signal</keyword>
<dbReference type="InterPro" id="IPR044865">
    <property type="entry name" value="MRH_dom"/>
</dbReference>
<feature type="signal peptide" evidence="5">
    <location>
        <begin position="1"/>
        <end position="25"/>
    </location>
</feature>
<evidence type="ECO:0000313" key="8">
    <source>
        <dbReference type="Proteomes" id="UP001605036"/>
    </source>
</evidence>
<dbReference type="Proteomes" id="UP001605036">
    <property type="component" value="Unassembled WGS sequence"/>
</dbReference>
<evidence type="ECO:0000256" key="3">
    <source>
        <dbReference type="SAM" id="MobiDB-lite"/>
    </source>
</evidence>
<keyword evidence="2" id="KW-1015">Disulfide bond</keyword>
<protein>
    <recommendedName>
        <fullName evidence="6">MRH domain-containing protein</fullName>
    </recommendedName>
</protein>
<gene>
    <name evidence="7" type="ORF">R1flu_020938</name>
</gene>
<dbReference type="PROSITE" id="PS51914">
    <property type="entry name" value="MRH"/>
    <property type="match status" value="1"/>
</dbReference>
<keyword evidence="4" id="KW-0812">Transmembrane</keyword>
<reference evidence="7 8" key="1">
    <citation type="submission" date="2024-09" db="EMBL/GenBank/DDBJ databases">
        <title>Chromosome-scale assembly of Riccia fluitans.</title>
        <authorList>
            <person name="Paukszto L."/>
            <person name="Sawicki J."/>
            <person name="Karawczyk K."/>
            <person name="Piernik-Szablinska J."/>
            <person name="Szczecinska M."/>
            <person name="Mazdziarz M."/>
        </authorList>
    </citation>
    <scope>NUCLEOTIDE SEQUENCE [LARGE SCALE GENOMIC DNA]</scope>
    <source>
        <strain evidence="7">Rf_01</strain>
        <tissue evidence="7">Aerial parts of the thallus</tissue>
    </source>
</reference>
<evidence type="ECO:0000256" key="4">
    <source>
        <dbReference type="SAM" id="Phobius"/>
    </source>
</evidence>
<dbReference type="PANTHER" id="PTHR35752:SF1">
    <property type="entry name" value="G-PROTEIN COUPLED RECEPTOR"/>
    <property type="match status" value="1"/>
</dbReference>
<feature type="transmembrane region" description="Helical" evidence="4">
    <location>
        <begin position="313"/>
        <end position="337"/>
    </location>
</feature>
<proteinExistence type="predicted"/>
<dbReference type="PANTHER" id="PTHR35752">
    <property type="entry name" value="G-PROTEIN COUPLED RECEPTOR"/>
    <property type="match status" value="1"/>
</dbReference>
<feature type="domain" description="MRH" evidence="6">
    <location>
        <begin position="31"/>
        <end position="169"/>
    </location>
</feature>